<comment type="caution">
    <text evidence="1">The sequence shown here is derived from an EMBL/GenBank/DDBJ whole genome shotgun (WGS) entry which is preliminary data.</text>
</comment>
<protein>
    <submittedName>
        <fullName evidence="1">Uncharacterized protein</fullName>
    </submittedName>
</protein>
<proteinExistence type="predicted"/>
<reference evidence="1" key="1">
    <citation type="journal article" date="2023" name="G3 (Bethesda)">
        <title>Whole genome assembly and annotation of the endangered Caribbean coral Acropora cervicornis.</title>
        <authorList>
            <person name="Selwyn J.D."/>
            <person name="Vollmer S.V."/>
        </authorList>
    </citation>
    <scope>NUCLEOTIDE SEQUENCE</scope>
    <source>
        <strain evidence="1">K2</strain>
    </source>
</reference>
<name>A0AAD9QPR1_ACRCE</name>
<dbReference type="AlphaFoldDB" id="A0AAD9QPR1"/>
<gene>
    <name evidence="1" type="ORF">P5673_010965</name>
</gene>
<accession>A0AAD9QPR1</accession>
<dbReference type="EMBL" id="JARQWQ010000020">
    <property type="protein sequence ID" value="KAK2565059.1"/>
    <property type="molecule type" value="Genomic_DNA"/>
</dbReference>
<sequence>MLTFSRTLAIQLEWSMNVSNVLINTVAQLIQTNPNDRDCPFSAFRTRMIFRRPQGGYIARASWKDCSISGDQTPSASLAMSTGLFAELPSSTELAISKSSWSEILAVFGDKLKKWILAGRNLPVVFIVVK</sequence>
<reference evidence="1" key="2">
    <citation type="journal article" date="2023" name="Science">
        <title>Genomic signatures of disease resistance in endangered staghorn corals.</title>
        <authorList>
            <person name="Vollmer S.V."/>
            <person name="Selwyn J.D."/>
            <person name="Despard B.A."/>
            <person name="Roesel C.L."/>
        </authorList>
    </citation>
    <scope>NUCLEOTIDE SEQUENCE</scope>
    <source>
        <strain evidence="1">K2</strain>
    </source>
</reference>
<evidence type="ECO:0000313" key="2">
    <source>
        <dbReference type="Proteomes" id="UP001249851"/>
    </source>
</evidence>
<dbReference type="Proteomes" id="UP001249851">
    <property type="component" value="Unassembled WGS sequence"/>
</dbReference>
<organism evidence="1 2">
    <name type="scientific">Acropora cervicornis</name>
    <name type="common">Staghorn coral</name>
    <dbReference type="NCBI Taxonomy" id="6130"/>
    <lineage>
        <taxon>Eukaryota</taxon>
        <taxon>Metazoa</taxon>
        <taxon>Cnidaria</taxon>
        <taxon>Anthozoa</taxon>
        <taxon>Hexacorallia</taxon>
        <taxon>Scleractinia</taxon>
        <taxon>Astrocoeniina</taxon>
        <taxon>Acroporidae</taxon>
        <taxon>Acropora</taxon>
    </lineage>
</organism>
<evidence type="ECO:0000313" key="1">
    <source>
        <dbReference type="EMBL" id="KAK2565059.1"/>
    </source>
</evidence>
<keyword evidence="2" id="KW-1185">Reference proteome</keyword>